<evidence type="ECO:0000313" key="9">
    <source>
        <dbReference type="EMBL" id="HGD13021.1"/>
    </source>
</evidence>
<proteinExistence type="inferred from homology"/>
<dbReference type="GO" id="GO:0005615">
    <property type="term" value="C:extracellular space"/>
    <property type="evidence" value="ECO:0007669"/>
    <property type="project" value="TreeGrafter"/>
</dbReference>
<dbReference type="PROSITE" id="PS00112">
    <property type="entry name" value="PHOSPHAGEN_KINASE"/>
    <property type="match status" value="1"/>
</dbReference>
<dbReference type="NCBIfam" id="NF002194">
    <property type="entry name" value="PRK01059.1-4"/>
    <property type="match status" value="1"/>
</dbReference>
<keyword evidence="2 5" id="KW-0547">Nucleotide-binding</keyword>
<comment type="caution">
    <text evidence="9">The sequence shown here is derived from an EMBL/GenBank/DDBJ whole genome shotgun (WGS) entry which is preliminary data.</text>
</comment>
<comment type="function">
    <text evidence="5">Catalyzes the specific phosphorylation of arginine residues in proteins.</text>
</comment>
<dbReference type="InterPro" id="IPR000749">
    <property type="entry name" value="ATP-guanido_PTrfase"/>
</dbReference>
<feature type="domain" description="Phosphagen kinase C-terminal" evidence="8">
    <location>
        <begin position="21"/>
        <end position="250"/>
    </location>
</feature>
<dbReference type="PANTHER" id="PTHR11547:SF38">
    <property type="entry name" value="ARGININE KINASE 1-RELATED"/>
    <property type="match status" value="1"/>
</dbReference>
<dbReference type="InterPro" id="IPR022414">
    <property type="entry name" value="ATP-guanido_PTrfase_cat"/>
</dbReference>
<comment type="activity regulation">
    <text evidence="5">Appears to be allosterically activated by the binding of pArg-containing polypeptides to the pArg-binding pocket localized in the C-terminal domain of McsB.</text>
</comment>
<feature type="binding site" evidence="5 6">
    <location>
        <begin position="24"/>
        <end position="28"/>
    </location>
    <ligand>
        <name>ATP</name>
        <dbReference type="ChEBI" id="CHEBI:30616"/>
    </ligand>
</feature>
<dbReference type="SUPFAM" id="SSF55931">
    <property type="entry name" value="Glutamine synthetase/guanido kinase"/>
    <property type="match status" value="1"/>
</dbReference>
<reference evidence="9" key="1">
    <citation type="journal article" date="2020" name="mSystems">
        <title>Genome- and Community-Level Interaction Insights into Carbon Utilization and Element Cycling Functions of Hydrothermarchaeota in Hydrothermal Sediment.</title>
        <authorList>
            <person name="Zhou Z."/>
            <person name="Liu Y."/>
            <person name="Xu W."/>
            <person name="Pan J."/>
            <person name="Luo Z.H."/>
            <person name="Li M."/>
        </authorList>
    </citation>
    <scope>NUCLEOTIDE SEQUENCE [LARGE SCALE GENOMIC DNA]</scope>
    <source>
        <strain evidence="9">SpSt-914</strain>
    </source>
</reference>
<sequence length="347" mass="38769">MGLVPEKVGAWLSQSGPENDVVISTRVRLARNIEDVPFPGRMKPGDAELVLETIRWAFGEIGYLNKGQFFEDGMLTEPDGQYFVERHLASPDFIASKNRKGLFVSSDERVSVMVNEEDHLRVQALAAGLDFTTAFGLASELDEQLEKQLTYAYSEEFGFLTACPTNLGTGMRISVFLHLPALVLTREIDKVLRGAYAVGLVVRGIYGEGSETKGNLFQISNQRTLGQSEAEIIEVLMNVSRQIIDYERKAREYLMHNLRVEIEDKVFRSLGILRGARIISSEEATNLLATVRLGVVLGIINELNVSEVSQLLVLIRPANLQVLLGEKLSAVERDERRATFIRQKLVK</sequence>
<feature type="binding site" evidence="5 6">
    <location>
        <begin position="203"/>
        <end position="208"/>
    </location>
    <ligand>
        <name>ATP</name>
        <dbReference type="ChEBI" id="CHEBI:30616"/>
    </ligand>
</feature>
<gene>
    <name evidence="5" type="primary">mcsB</name>
    <name evidence="9" type="ORF">ENX16_02945</name>
</gene>
<comment type="caution">
    <text evidence="5">Lacks conserved residue(s) required for the propagation of feature annotation.</text>
</comment>
<dbReference type="GO" id="GO:0005524">
    <property type="term" value="F:ATP binding"/>
    <property type="evidence" value="ECO:0007669"/>
    <property type="project" value="UniProtKB-UniRule"/>
</dbReference>
<dbReference type="InterPro" id="IPR023660">
    <property type="entry name" value="Arg_Kinase"/>
</dbReference>
<keyword evidence="1 5" id="KW-0808">Transferase</keyword>
<accession>A0A7V3UZU6</accession>
<dbReference type="HAMAP" id="MF_00602">
    <property type="entry name" value="Prot_Arg_kinase"/>
    <property type="match status" value="1"/>
</dbReference>
<keyword evidence="3 5" id="KW-0418">Kinase</keyword>
<feature type="binding site" evidence="5 6">
    <location>
        <position position="87"/>
    </location>
    <ligand>
        <name>ATP</name>
        <dbReference type="ChEBI" id="CHEBI:30616"/>
    </ligand>
</feature>
<evidence type="ECO:0000256" key="2">
    <source>
        <dbReference type="ARBA" id="ARBA00022741"/>
    </source>
</evidence>
<dbReference type="CDD" id="cd07930">
    <property type="entry name" value="bacterial_phosphagen_kinase"/>
    <property type="match status" value="1"/>
</dbReference>
<dbReference type="EMBL" id="DTMZ01000068">
    <property type="protein sequence ID" value="HGD13021.1"/>
    <property type="molecule type" value="Genomic_DNA"/>
</dbReference>
<dbReference type="Pfam" id="PF00217">
    <property type="entry name" value="ATP-gua_Ptrans"/>
    <property type="match status" value="1"/>
</dbReference>
<dbReference type="GO" id="GO:1990424">
    <property type="term" value="F:protein arginine kinase activity"/>
    <property type="evidence" value="ECO:0007669"/>
    <property type="project" value="UniProtKB-EC"/>
</dbReference>
<evidence type="ECO:0000256" key="7">
    <source>
        <dbReference type="RuleBase" id="RU000505"/>
    </source>
</evidence>
<dbReference type="PROSITE" id="PS51510">
    <property type="entry name" value="PHOSPHAGEN_KINASE_C"/>
    <property type="match status" value="1"/>
</dbReference>
<comment type="catalytic activity">
    <reaction evidence="5">
        <text>L-arginyl-[protein] + ATP = N(omega)-phospho-L-arginyl-[protein] + ADP + H(+)</text>
        <dbReference type="Rhea" id="RHEA:43384"/>
        <dbReference type="Rhea" id="RHEA-COMP:10532"/>
        <dbReference type="Rhea" id="RHEA-COMP:10533"/>
        <dbReference type="ChEBI" id="CHEBI:15378"/>
        <dbReference type="ChEBI" id="CHEBI:29965"/>
        <dbReference type="ChEBI" id="CHEBI:30616"/>
        <dbReference type="ChEBI" id="CHEBI:83226"/>
        <dbReference type="ChEBI" id="CHEBI:456216"/>
        <dbReference type="EC" id="2.7.14.1"/>
    </reaction>
</comment>
<protein>
    <recommendedName>
        <fullName evidence="5">Protein-arginine kinase</fullName>
        <ecNumber evidence="5">2.7.14.1</ecNumber>
    </recommendedName>
</protein>
<evidence type="ECO:0000259" key="8">
    <source>
        <dbReference type="PROSITE" id="PS51510"/>
    </source>
</evidence>
<name>A0A7V3UZU6_UNCW3</name>
<evidence type="ECO:0000256" key="5">
    <source>
        <dbReference type="HAMAP-Rule" id="MF_00602"/>
    </source>
</evidence>
<dbReference type="PANTHER" id="PTHR11547">
    <property type="entry name" value="ARGININE OR CREATINE KINASE"/>
    <property type="match status" value="1"/>
</dbReference>
<evidence type="ECO:0000256" key="4">
    <source>
        <dbReference type="ARBA" id="ARBA00022840"/>
    </source>
</evidence>
<dbReference type="EC" id="2.7.14.1" evidence="5"/>
<keyword evidence="5" id="KW-0021">Allosteric enzyme</keyword>
<keyword evidence="4 5" id="KW-0067">ATP-binding</keyword>
<comment type="similarity">
    <text evidence="5 6 7">Belongs to the ATP:guanido phosphotransferase family.</text>
</comment>
<evidence type="ECO:0000256" key="6">
    <source>
        <dbReference type="PROSITE-ProRule" id="PRU00843"/>
    </source>
</evidence>
<dbReference type="InterPro" id="IPR022415">
    <property type="entry name" value="ATP-guanido_PTrfase_AS"/>
</dbReference>
<feature type="binding site" evidence="6">
    <location>
        <begin position="172"/>
        <end position="176"/>
    </location>
    <ligand>
        <name>ATP</name>
        <dbReference type="ChEBI" id="CHEBI:30616"/>
    </ligand>
</feature>
<dbReference type="Gene3D" id="3.30.590.10">
    <property type="entry name" value="Glutamine synthetase/guanido kinase, catalytic domain"/>
    <property type="match status" value="1"/>
</dbReference>
<feature type="binding site" evidence="5 6">
    <location>
        <position position="121"/>
    </location>
    <ligand>
        <name>ATP</name>
        <dbReference type="ChEBI" id="CHEBI:30616"/>
    </ligand>
</feature>
<organism evidence="9">
    <name type="scientific">candidate division WOR-3 bacterium</name>
    <dbReference type="NCBI Taxonomy" id="2052148"/>
    <lineage>
        <taxon>Bacteria</taxon>
        <taxon>Bacteria division WOR-3</taxon>
    </lineage>
</organism>
<evidence type="ECO:0000256" key="1">
    <source>
        <dbReference type="ARBA" id="ARBA00022679"/>
    </source>
</evidence>
<dbReference type="GO" id="GO:0004111">
    <property type="term" value="F:creatine kinase activity"/>
    <property type="evidence" value="ECO:0007669"/>
    <property type="project" value="InterPro"/>
</dbReference>
<dbReference type="GO" id="GO:0046314">
    <property type="term" value="P:phosphocreatine biosynthetic process"/>
    <property type="evidence" value="ECO:0007669"/>
    <property type="project" value="InterPro"/>
</dbReference>
<evidence type="ECO:0000256" key="3">
    <source>
        <dbReference type="ARBA" id="ARBA00022777"/>
    </source>
</evidence>
<dbReference type="InterPro" id="IPR014746">
    <property type="entry name" value="Gln_synth/guanido_kin_cat_dom"/>
</dbReference>
<feature type="short sequence motif" description="RDXXRA motif of the pArg binding pocket involved in allosteric regulation" evidence="5">
    <location>
        <begin position="333"/>
        <end position="338"/>
    </location>
</feature>
<dbReference type="AlphaFoldDB" id="A0A7V3UZU6"/>